<gene>
    <name evidence="4" type="ORF">GCM10023353_09130</name>
</gene>
<accession>A0ABP9CB83</accession>
<feature type="compositionally biased region" description="Pro residues" evidence="1">
    <location>
        <begin position="212"/>
        <end position="232"/>
    </location>
</feature>
<sequence>MSERDNATGDESPGSDLAAILHDDEFIESILRGGEVPAESDAEAELAVLFSGARHQIVSTPMPGMPSEDELAAALASGIEEAGAGTVVPLRRSRRYRWMTTVTAGAASVAVLLGGIAVAGHFLGADEPVGQSSEDFVTAASIRDELAHAKDLLAKGDLRGCLAVLDSATEKMEKIRGDSAFTELDDTRTDLWAQATGRPKSEAPAVGADVVVPPPAPTSTATPPPSSPPPPSIGIEGVPGLPDISVPLPQIQLPPLPDVQLPQLPLQQAPAPNPPTTTTPAPTTTPTTTPTETPAPSSSADVPPPGTATPTPTPGPQKQQLSDLDGN</sequence>
<feature type="region of interest" description="Disordered" evidence="1">
    <location>
        <begin position="196"/>
        <end position="327"/>
    </location>
</feature>
<keyword evidence="2" id="KW-0472">Membrane</keyword>
<dbReference type="Proteomes" id="UP001500839">
    <property type="component" value="Unassembled WGS sequence"/>
</dbReference>
<reference evidence="5" key="1">
    <citation type="journal article" date="2019" name="Int. J. Syst. Evol. Microbiol.">
        <title>The Global Catalogue of Microorganisms (GCM) 10K type strain sequencing project: providing services to taxonomists for standard genome sequencing and annotation.</title>
        <authorList>
            <consortium name="The Broad Institute Genomics Platform"/>
            <consortium name="The Broad Institute Genome Sequencing Center for Infectious Disease"/>
            <person name="Wu L."/>
            <person name="Ma J."/>
        </authorList>
    </citation>
    <scope>NUCLEOTIDE SEQUENCE [LARGE SCALE GENOMIC DNA]</scope>
    <source>
        <strain evidence="5">JCM 18542</strain>
    </source>
</reference>
<evidence type="ECO:0000256" key="2">
    <source>
        <dbReference type="SAM" id="Phobius"/>
    </source>
</evidence>
<name>A0ABP9CB83_9ACTN</name>
<feature type="compositionally biased region" description="Low complexity" evidence="1">
    <location>
        <begin position="278"/>
        <end position="301"/>
    </location>
</feature>
<evidence type="ECO:0000313" key="4">
    <source>
        <dbReference type="EMBL" id="GAA4807756.1"/>
    </source>
</evidence>
<feature type="domain" description="Anti-sigma-D factor RsdA sigma factor binding region" evidence="3">
    <location>
        <begin position="16"/>
        <end position="61"/>
    </location>
</feature>
<evidence type="ECO:0000259" key="3">
    <source>
        <dbReference type="Pfam" id="PF16751"/>
    </source>
</evidence>
<keyword evidence="5" id="KW-1185">Reference proteome</keyword>
<comment type="caution">
    <text evidence="4">The sequence shown here is derived from an EMBL/GenBank/DDBJ whole genome shotgun (WGS) entry which is preliminary data.</text>
</comment>
<evidence type="ECO:0000256" key="1">
    <source>
        <dbReference type="SAM" id="MobiDB-lite"/>
    </source>
</evidence>
<evidence type="ECO:0000313" key="5">
    <source>
        <dbReference type="Proteomes" id="UP001500839"/>
    </source>
</evidence>
<keyword evidence="2" id="KW-1133">Transmembrane helix</keyword>
<feature type="compositionally biased region" description="Polar residues" evidence="1">
    <location>
        <begin position="317"/>
        <end position="327"/>
    </location>
</feature>
<proteinExistence type="predicted"/>
<feature type="compositionally biased region" description="Pro residues" evidence="1">
    <location>
        <begin position="302"/>
        <end position="315"/>
    </location>
</feature>
<feature type="transmembrane region" description="Helical" evidence="2">
    <location>
        <begin position="98"/>
        <end position="123"/>
    </location>
</feature>
<feature type="compositionally biased region" description="Low complexity" evidence="1">
    <location>
        <begin position="258"/>
        <end position="270"/>
    </location>
</feature>
<keyword evidence="2" id="KW-0812">Transmembrane</keyword>
<dbReference type="Pfam" id="PF16751">
    <property type="entry name" value="RsdA_SigD_bd"/>
    <property type="match status" value="1"/>
</dbReference>
<organism evidence="4 5">
    <name type="scientific">Tomitella cavernea</name>
    <dbReference type="NCBI Taxonomy" id="1387982"/>
    <lineage>
        <taxon>Bacteria</taxon>
        <taxon>Bacillati</taxon>
        <taxon>Actinomycetota</taxon>
        <taxon>Actinomycetes</taxon>
        <taxon>Mycobacteriales</taxon>
        <taxon>Tomitella</taxon>
    </lineage>
</organism>
<dbReference type="InterPro" id="IPR031928">
    <property type="entry name" value="RsdA_SigD-bd"/>
</dbReference>
<protein>
    <recommendedName>
        <fullName evidence="3">Anti-sigma-D factor RsdA sigma factor binding region domain-containing protein</fullName>
    </recommendedName>
</protein>
<dbReference type="EMBL" id="BAABKQ010000001">
    <property type="protein sequence ID" value="GAA4807756.1"/>
    <property type="molecule type" value="Genomic_DNA"/>
</dbReference>